<dbReference type="PANTHER" id="PTHR39069">
    <property type="entry name" value="ECDYSONE-INDUCIBLE GENE E1, ISOFORM A"/>
    <property type="match status" value="1"/>
</dbReference>
<feature type="domain" description="EGF-like" evidence="2">
    <location>
        <begin position="1504"/>
        <end position="1546"/>
    </location>
</feature>
<feature type="domain" description="EGF-like" evidence="2">
    <location>
        <begin position="285"/>
        <end position="319"/>
    </location>
</feature>
<dbReference type="PANTHER" id="PTHR39069:SF8">
    <property type="entry name" value="FI17111P1"/>
    <property type="match status" value="1"/>
</dbReference>
<gene>
    <name evidence="3" type="ORF">HICCMSTLAB_LOCUS3194</name>
</gene>
<dbReference type="Pfam" id="PF01683">
    <property type="entry name" value="EB"/>
    <property type="match status" value="1"/>
</dbReference>
<feature type="domain" description="EGF-like" evidence="2">
    <location>
        <begin position="1357"/>
        <end position="1391"/>
    </location>
</feature>
<feature type="domain" description="EGF-like" evidence="2">
    <location>
        <begin position="451"/>
        <end position="485"/>
    </location>
</feature>
<feature type="domain" description="EGF-like" evidence="2">
    <location>
        <begin position="525"/>
        <end position="567"/>
    </location>
</feature>
<organism evidence="3 4">
    <name type="scientific">Cotesia congregata</name>
    <name type="common">Parasitoid wasp</name>
    <name type="synonym">Apanteles congregatus</name>
    <dbReference type="NCBI Taxonomy" id="51543"/>
    <lineage>
        <taxon>Eukaryota</taxon>
        <taxon>Metazoa</taxon>
        <taxon>Ecdysozoa</taxon>
        <taxon>Arthropoda</taxon>
        <taxon>Hexapoda</taxon>
        <taxon>Insecta</taxon>
        <taxon>Pterygota</taxon>
        <taxon>Neoptera</taxon>
        <taxon>Endopterygota</taxon>
        <taxon>Hymenoptera</taxon>
        <taxon>Apocrita</taxon>
        <taxon>Ichneumonoidea</taxon>
        <taxon>Braconidae</taxon>
        <taxon>Microgastrinae</taxon>
        <taxon>Cotesia</taxon>
    </lineage>
</organism>
<feature type="domain" description="EGF-like" evidence="2">
    <location>
        <begin position="995"/>
        <end position="1036"/>
    </location>
</feature>
<comment type="caution">
    <text evidence="3">The sequence shown here is derived from an EMBL/GenBank/DDBJ whole genome shotgun (WGS) entry which is preliminary data.</text>
</comment>
<feature type="domain" description="EGF-like" evidence="2">
    <location>
        <begin position="1114"/>
        <end position="1168"/>
    </location>
</feature>
<feature type="domain" description="EGF-like" evidence="2">
    <location>
        <begin position="774"/>
        <end position="816"/>
    </location>
</feature>
<feature type="domain" description="EGF-like" evidence="2">
    <location>
        <begin position="618"/>
        <end position="652"/>
    </location>
</feature>
<accession>A0A8J2H713</accession>
<evidence type="ECO:0000259" key="2">
    <source>
        <dbReference type="SMART" id="SM00181"/>
    </source>
</evidence>
<feature type="signal peptide" evidence="1">
    <location>
        <begin position="1"/>
        <end position="19"/>
    </location>
</feature>
<reference evidence="3" key="1">
    <citation type="submission" date="2021-04" db="EMBL/GenBank/DDBJ databases">
        <authorList>
            <person name="Chebbi M.A.C M."/>
        </authorList>
    </citation>
    <scope>NUCLEOTIDE SEQUENCE</scope>
</reference>
<feature type="domain" description="EGF-like" evidence="2">
    <location>
        <begin position="576"/>
        <end position="612"/>
    </location>
</feature>
<feature type="domain" description="EGF-like" evidence="2">
    <location>
        <begin position="1250"/>
        <end position="1285"/>
    </location>
</feature>
<sequence>MSSFKFLVIFITLSSITQADRSLTKDQVDAECAFRNSFCNLNLKRPCCHIRDVCMPSGPENLFRCTEKVGLGKFCYRNDECDEIHHAKCSKDNKCVCRAKNVQISEMSCGPLLGGFCWKNESCLTNNAVCIDNECKCRDNFSLRSNDQCIFDTLGAHCENDILCQEVRFAKCSQNNTCQCSSNTVAVNPTYCAAVIGGFCWTKDDCLPLNSDCIDNKCQCDNLHTADSNEKCTLAHIGMACDKNSECSRLIPFTKCSKLKKCICKENYFEHNLTACYPSTRSSEYCIDTSVPCRKNNFVCINYHCQCKPNFVYKNSKCFPDRLYESCNSTFECHNIEHATCSDDNICVCDKNYAAWDEKFCRPVLGGICSKDKDCYAINSVCIDKKCQCKELFFKVSENLCLSQRLGENCTYQHDCAAIRNAECTENNVCECLPGYGQYNITTCGLLLGGDCSRNELCAPVNSVCINNICLCGEGHLSESNDKCVSNQLAKQCEVDDHCKAVLDSKCVNNFCVCNQHHVLIDGSTCAPLLNEHCEEHQQCAPENSICVDHKCKCKDDYKKHFNYKCISTLGHFKISCDRDDHCADIKYAECSNDNKCACKSDYVPLGDDKCVALLGHYCDHDIECIFYNSVCIDHTCKCGEKFVMRSEYQCDPISLGRVCKRDRDCEVAIKNSRCSEDKICICQNNYYAFNKFGLLSFECAPSLNERCASNDDCRFNFSACIDNRCQCEPGFRSVSGNQCQRKYLDCGDPWHNKCSGDKKCICNRNNTAINKSTCRPLLEGYCWVDHQCVTKYSKCIDYGCKCIQGFKAASDNLCVPVDKNFYSPFLVDDNPENQCVLRDVKCKPPLQRPCCNPNDYCKQMDSEDSFKCTEKNLKPELGRFCEVHEDCDGIWHSKCSKNKCVCREKNVKYNDTVCAPILGGFCWKNEICVTENSVCIDQECQCKENHTQILNKCIFNVLGTHCENDETCQQVKFAKCATEKICTCPPSVLQVNQYCKSPMDGFCWSDDDCSISASICVDNKCQCEDGMVFYTNRCVKVFMNMPCVNHRECSSHMPFSKCSPSDRCTCEAYYSDHIGRCVPNPVNLCISLEDSCINNYSCHPIPNAICSIDKKCECAENHLRMHKSSCIPVLGGNCKNNTDCIVVDSICSNLHCQCKPGFVNRTKNECIFVGLGINCRYDDDCRAIENSKCSEKKICECIENSVKINSTVCFPIFGTRRRLICLNNNNNYRPDDDSKTHKNKYKQSYKKIECKDDDDCAQISNAKCIDYTCSCREHYAMISNTTCAPLLGQYCQLLEQCATPKSECIDKKCQCEEGYVNYFNNICVSNAECSYEKKCACKSNYVALGDDQCVALIGEYCDSDSECISYNTVCVDHKCECPKKFVMRSKYQCDRISLGKTCKQDYDCQIAMNNSLCSKDKVCVCKENHYALNNYECVPYLYEKCTTDYDCHFNFSACIDNQCQCTVLYRSVSCEKNIDCGDPWHNICSKDRKCICNNNNTYIDKSTCSPLLGGYCWTDHQCVVRNSICVDFHCKCRGDFRPISSNMCMPINK</sequence>
<feature type="chain" id="PRO_5035283870" description="EGF-like domain-containing protein" evidence="1">
    <location>
        <begin position="20"/>
        <end position="1550"/>
    </location>
</feature>
<protein>
    <recommendedName>
        <fullName evidence="2">EGF-like domain-containing protein</fullName>
    </recommendedName>
</protein>
<keyword evidence="4" id="KW-1185">Reference proteome</keyword>
<dbReference type="Proteomes" id="UP000786811">
    <property type="component" value="Unassembled WGS sequence"/>
</dbReference>
<feature type="domain" description="EGF-like" evidence="2">
    <location>
        <begin position="108"/>
        <end position="150"/>
    </location>
</feature>
<dbReference type="EMBL" id="CAJNRD030001118">
    <property type="protein sequence ID" value="CAG5081103.1"/>
    <property type="molecule type" value="Genomic_DNA"/>
</dbReference>
<feature type="domain" description="EGF-like" evidence="2">
    <location>
        <begin position="699"/>
        <end position="741"/>
    </location>
</feature>
<name>A0A8J2H713_COTCN</name>
<evidence type="ECO:0000313" key="3">
    <source>
        <dbReference type="EMBL" id="CAG5081103.1"/>
    </source>
</evidence>
<proteinExistence type="predicted"/>
<feature type="domain" description="EGF-like" evidence="2">
    <location>
        <begin position="1043"/>
        <end position="1079"/>
    </location>
</feature>
<dbReference type="OrthoDB" id="5912242at2759"/>
<dbReference type="SMART" id="SM00181">
    <property type="entry name" value="EGF"/>
    <property type="match status" value="17"/>
</dbReference>
<feature type="domain" description="EGF-like" evidence="2">
    <location>
        <begin position="1441"/>
        <end position="1472"/>
    </location>
</feature>
<evidence type="ECO:0000313" key="4">
    <source>
        <dbReference type="Proteomes" id="UP000786811"/>
    </source>
</evidence>
<feature type="domain" description="EGF-like" evidence="2">
    <location>
        <begin position="326"/>
        <end position="362"/>
    </location>
</feature>
<evidence type="ECO:0000256" key="1">
    <source>
        <dbReference type="SAM" id="SignalP"/>
    </source>
</evidence>
<keyword evidence="1" id="KW-0732">Signal</keyword>
<feature type="domain" description="EGF-like" evidence="2">
    <location>
        <begin position="1311"/>
        <end position="1351"/>
    </location>
</feature>
<dbReference type="InterPro" id="IPR006149">
    <property type="entry name" value="EB_dom"/>
</dbReference>
<dbReference type="InterPro" id="IPR000742">
    <property type="entry name" value="EGF"/>
</dbReference>